<reference evidence="1 2" key="1">
    <citation type="submission" date="2024-04" db="EMBL/GenBank/DDBJ databases">
        <title>Tritrichomonas musculus Genome.</title>
        <authorList>
            <person name="Alves-Ferreira E."/>
            <person name="Grigg M."/>
            <person name="Lorenzi H."/>
            <person name="Galac M."/>
        </authorList>
    </citation>
    <scope>NUCLEOTIDE SEQUENCE [LARGE SCALE GENOMIC DNA]</scope>
    <source>
        <strain evidence="1 2">EAF2021</strain>
    </source>
</reference>
<gene>
    <name evidence="1" type="ORF">M9Y10_027745</name>
</gene>
<evidence type="ECO:0000313" key="2">
    <source>
        <dbReference type="Proteomes" id="UP001470230"/>
    </source>
</evidence>
<keyword evidence="2" id="KW-1185">Reference proteome</keyword>
<organism evidence="1 2">
    <name type="scientific">Tritrichomonas musculus</name>
    <dbReference type="NCBI Taxonomy" id="1915356"/>
    <lineage>
        <taxon>Eukaryota</taxon>
        <taxon>Metamonada</taxon>
        <taxon>Parabasalia</taxon>
        <taxon>Tritrichomonadida</taxon>
        <taxon>Tritrichomonadidae</taxon>
        <taxon>Tritrichomonas</taxon>
    </lineage>
</organism>
<dbReference type="Proteomes" id="UP001470230">
    <property type="component" value="Unassembled WGS sequence"/>
</dbReference>
<accession>A0ABR2H3V7</accession>
<name>A0ABR2H3V7_9EUKA</name>
<dbReference type="EMBL" id="JAPFFF010000043">
    <property type="protein sequence ID" value="KAK8840913.1"/>
    <property type="molecule type" value="Genomic_DNA"/>
</dbReference>
<comment type="caution">
    <text evidence="1">The sequence shown here is derived from an EMBL/GenBank/DDBJ whole genome shotgun (WGS) entry which is preliminary data.</text>
</comment>
<evidence type="ECO:0000313" key="1">
    <source>
        <dbReference type="EMBL" id="KAK8840913.1"/>
    </source>
</evidence>
<proteinExistence type="predicted"/>
<sequence length="63" mass="7329">MNIDNKFVIEKSDKSSDEYDTLIFVRRDIKACTIPSFIKKIAPYAFSETLIESIFIPSQIERI</sequence>
<protein>
    <submittedName>
        <fullName evidence="1">Uncharacterized protein</fullName>
    </submittedName>
</protein>